<feature type="signal peptide" evidence="6">
    <location>
        <begin position="1"/>
        <end position="21"/>
    </location>
</feature>
<evidence type="ECO:0000313" key="8">
    <source>
        <dbReference type="EMBL" id="KAK3403399.1"/>
    </source>
</evidence>
<comment type="caution">
    <text evidence="8">The sequence shown here is derived from an EMBL/GenBank/DDBJ whole genome shotgun (WGS) entry which is preliminary data.</text>
</comment>
<dbReference type="Proteomes" id="UP001281003">
    <property type="component" value="Unassembled WGS sequence"/>
</dbReference>
<evidence type="ECO:0000256" key="4">
    <source>
        <dbReference type="ARBA" id="ARBA00023157"/>
    </source>
</evidence>
<reference evidence="8" key="2">
    <citation type="submission" date="2023-07" db="EMBL/GenBank/DDBJ databases">
        <authorList>
            <consortium name="Lawrence Berkeley National Laboratory"/>
            <person name="Haridas S."/>
            <person name="Hensen N."/>
            <person name="Bonometti L."/>
            <person name="Westerberg I."/>
            <person name="Brannstrom I.O."/>
            <person name="Guillou S."/>
            <person name="Cros-Aarteil S."/>
            <person name="Calhoun S."/>
            <person name="Kuo A."/>
            <person name="Mondo S."/>
            <person name="Pangilinan J."/>
            <person name="Riley R."/>
            <person name="LaButti K."/>
            <person name="Andreopoulos B."/>
            <person name="Lipzen A."/>
            <person name="Chen C."/>
            <person name="Yanf M."/>
            <person name="Daum C."/>
            <person name="Ng V."/>
            <person name="Clum A."/>
            <person name="Steindorff A."/>
            <person name="Ohm R."/>
            <person name="Martin F."/>
            <person name="Silar P."/>
            <person name="Natvig D."/>
            <person name="Lalanne C."/>
            <person name="Gautier V."/>
            <person name="Ament-velasquez S.L."/>
            <person name="Kruys A."/>
            <person name="Hutchinson M.I."/>
            <person name="Powell A.J."/>
            <person name="Barry K."/>
            <person name="Miller A.N."/>
            <person name="Grigoriev I.V."/>
            <person name="Debuchy R."/>
            <person name="Gladieux P."/>
            <person name="Thoren M.H."/>
            <person name="Johannesson H."/>
        </authorList>
    </citation>
    <scope>NUCLEOTIDE SEQUENCE</scope>
    <source>
        <strain evidence="8">FGSC 1904</strain>
    </source>
</reference>
<keyword evidence="9" id="KW-1185">Reference proteome</keyword>
<dbReference type="EMBL" id="JAUTDP010000001">
    <property type="protein sequence ID" value="KAK3403399.1"/>
    <property type="molecule type" value="Genomic_DNA"/>
</dbReference>
<reference evidence="8" key="1">
    <citation type="journal article" date="2023" name="Mol. Phylogenet. Evol.">
        <title>Genome-scale phylogeny and comparative genomics of the fungal order Sordariales.</title>
        <authorList>
            <person name="Hensen N."/>
            <person name="Bonometti L."/>
            <person name="Westerberg I."/>
            <person name="Brannstrom I.O."/>
            <person name="Guillou S."/>
            <person name="Cros-Aarteil S."/>
            <person name="Calhoun S."/>
            <person name="Haridas S."/>
            <person name="Kuo A."/>
            <person name="Mondo S."/>
            <person name="Pangilinan J."/>
            <person name="Riley R."/>
            <person name="LaButti K."/>
            <person name="Andreopoulos B."/>
            <person name="Lipzen A."/>
            <person name="Chen C."/>
            <person name="Yan M."/>
            <person name="Daum C."/>
            <person name="Ng V."/>
            <person name="Clum A."/>
            <person name="Steindorff A."/>
            <person name="Ohm R.A."/>
            <person name="Martin F."/>
            <person name="Silar P."/>
            <person name="Natvig D.O."/>
            <person name="Lalanne C."/>
            <person name="Gautier V."/>
            <person name="Ament-Velasquez S.L."/>
            <person name="Kruys A."/>
            <person name="Hutchinson M.I."/>
            <person name="Powell A.J."/>
            <person name="Barry K."/>
            <person name="Miller A.N."/>
            <person name="Grigoriev I.V."/>
            <person name="Debuchy R."/>
            <person name="Gladieux P."/>
            <person name="Hiltunen Thoren M."/>
            <person name="Johannesson H."/>
        </authorList>
    </citation>
    <scope>NUCLEOTIDE SEQUENCE</scope>
    <source>
        <strain evidence="8">FGSC 1904</strain>
    </source>
</reference>
<dbReference type="InterPro" id="IPR032382">
    <property type="entry name" value="AltA1"/>
</dbReference>
<evidence type="ECO:0000256" key="3">
    <source>
        <dbReference type="ARBA" id="ARBA00022729"/>
    </source>
</evidence>
<comment type="subcellular location">
    <subcellularLocation>
        <location evidence="1">Secreted</location>
    </subcellularLocation>
</comment>
<evidence type="ECO:0000256" key="1">
    <source>
        <dbReference type="ARBA" id="ARBA00004613"/>
    </source>
</evidence>
<evidence type="ECO:0000256" key="5">
    <source>
        <dbReference type="SAM" id="MobiDB-lite"/>
    </source>
</evidence>
<feature type="domain" description="AA1-like" evidence="7">
    <location>
        <begin position="69"/>
        <end position="202"/>
    </location>
</feature>
<evidence type="ECO:0000259" key="7">
    <source>
        <dbReference type="Pfam" id="PF16541"/>
    </source>
</evidence>
<dbReference type="AlphaFoldDB" id="A0AAE0PP25"/>
<keyword evidence="3 6" id="KW-0732">Signal</keyword>
<keyword evidence="2" id="KW-0964">Secreted</keyword>
<dbReference type="Pfam" id="PF16541">
    <property type="entry name" value="AltA1"/>
    <property type="match status" value="1"/>
</dbReference>
<sequence>MLTSTLTTALAAAFLLPFSSASPIAIRQETETSTSTTPPTHPGDGSGSEPSCSTTSFQNFSWALSAFDYHASFIFTTPAHQNSWGYVSFNLSNPAIGSSVTTVCSASSSQLSDFFYGNVQYICTNTPEGKKSDVGKTTFDFNRPTGELRFNQSWTCRDGDPRWPTTFTGYAAVNLQLDCTESTWQNKNWTLGQIYSTRDVRCSPVDLSVNPKEMTAVA</sequence>
<organism evidence="8 9">
    <name type="scientific">Sordaria brevicollis</name>
    <dbReference type="NCBI Taxonomy" id="83679"/>
    <lineage>
        <taxon>Eukaryota</taxon>
        <taxon>Fungi</taxon>
        <taxon>Dikarya</taxon>
        <taxon>Ascomycota</taxon>
        <taxon>Pezizomycotina</taxon>
        <taxon>Sordariomycetes</taxon>
        <taxon>Sordariomycetidae</taxon>
        <taxon>Sordariales</taxon>
        <taxon>Sordariaceae</taxon>
        <taxon>Sordaria</taxon>
    </lineage>
</organism>
<feature type="chain" id="PRO_5042127506" description="AA1-like domain-containing protein" evidence="6">
    <location>
        <begin position="22"/>
        <end position="218"/>
    </location>
</feature>
<dbReference type="GO" id="GO:0005576">
    <property type="term" value="C:extracellular region"/>
    <property type="evidence" value="ECO:0007669"/>
    <property type="project" value="UniProtKB-SubCell"/>
</dbReference>
<protein>
    <recommendedName>
        <fullName evidence="7">AA1-like domain-containing protein</fullName>
    </recommendedName>
</protein>
<proteinExistence type="predicted"/>
<evidence type="ECO:0000256" key="2">
    <source>
        <dbReference type="ARBA" id="ARBA00022525"/>
    </source>
</evidence>
<evidence type="ECO:0000256" key="6">
    <source>
        <dbReference type="SAM" id="SignalP"/>
    </source>
</evidence>
<feature type="region of interest" description="Disordered" evidence="5">
    <location>
        <begin position="28"/>
        <end position="52"/>
    </location>
</feature>
<evidence type="ECO:0000313" key="9">
    <source>
        <dbReference type="Proteomes" id="UP001281003"/>
    </source>
</evidence>
<accession>A0AAE0PP25</accession>
<name>A0AAE0PP25_SORBR</name>
<gene>
    <name evidence="8" type="ORF">B0T20DRAFT_25778</name>
</gene>
<keyword evidence="4" id="KW-1015">Disulfide bond</keyword>